<evidence type="ECO:0000256" key="1">
    <source>
        <dbReference type="ARBA" id="ARBA00023015"/>
    </source>
</evidence>
<dbReference type="InterPro" id="IPR036388">
    <property type="entry name" value="WH-like_DNA-bd_sf"/>
</dbReference>
<keyword evidence="6" id="KW-1185">Reference proteome</keyword>
<dbReference type="STRING" id="947013.SAMN04488109_3346"/>
<protein>
    <submittedName>
        <fullName evidence="5">Transcriptional regulator, HxlR family</fullName>
    </submittedName>
</protein>
<keyword evidence="2" id="KW-0238">DNA-binding</keyword>
<dbReference type="Proteomes" id="UP000184212">
    <property type="component" value="Unassembled WGS sequence"/>
</dbReference>
<evidence type="ECO:0000259" key="4">
    <source>
        <dbReference type="PROSITE" id="PS51118"/>
    </source>
</evidence>
<proteinExistence type="predicted"/>
<dbReference type="EMBL" id="FQWQ01000002">
    <property type="protein sequence ID" value="SHH24602.1"/>
    <property type="molecule type" value="Genomic_DNA"/>
</dbReference>
<feature type="domain" description="HTH hxlR-type" evidence="4">
    <location>
        <begin position="12"/>
        <end position="110"/>
    </location>
</feature>
<dbReference type="PANTHER" id="PTHR33204:SF29">
    <property type="entry name" value="TRANSCRIPTIONAL REGULATOR"/>
    <property type="match status" value="1"/>
</dbReference>
<dbReference type="AlphaFoldDB" id="A0A1M5RE19"/>
<dbReference type="SUPFAM" id="SSF46785">
    <property type="entry name" value="Winged helix' DNA-binding domain"/>
    <property type="match status" value="1"/>
</dbReference>
<evidence type="ECO:0000313" key="5">
    <source>
        <dbReference type="EMBL" id="SHH24602.1"/>
    </source>
</evidence>
<dbReference type="InterPro" id="IPR036390">
    <property type="entry name" value="WH_DNA-bd_sf"/>
</dbReference>
<dbReference type="OrthoDB" id="8231503at2"/>
<dbReference type="PROSITE" id="PS51118">
    <property type="entry name" value="HTH_HXLR"/>
    <property type="match status" value="1"/>
</dbReference>
<organism evidence="5 6">
    <name type="scientific">Chryseolinea serpens</name>
    <dbReference type="NCBI Taxonomy" id="947013"/>
    <lineage>
        <taxon>Bacteria</taxon>
        <taxon>Pseudomonadati</taxon>
        <taxon>Bacteroidota</taxon>
        <taxon>Cytophagia</taxon>
        <taxon>Cytophagales</taxon>
        <taxon>Fulvivirgaceae</taxon>
        <taxon>Chryseolinea</taxon>
    </lineage>
</organism>
<evidence type="ECO:0000256" key="3">
    <source>
        <dbReference type="ARBA" id="ARBA00023163"/>
    </source>
</evidence>
<evidence type="ECO:0000256" key="2">
    <source>
        <dbReference type="ARBA" id="ARBA00023125"/>
    </source>
</evidence>
<sequence>MTTQENDILIECPKEYLLKLLTGKWKPCIFRYATQGPVRFGQMVKLLPEATRQGLTNALRELEESDILERRVIKLKPLHVEYHLTELGLEFIPIFKAIEALNLLPVRKNQPLHS</sequence>
<dbReference type="Pfam" id="PF01638">
    <property type="entry name" value="HxlR"/>
    <property type="match status" value="1"/>
</dbReference>
<dbReference type="GO" id="GO:0003677">
    <property type="term" value="F:DNA binding"/>
    <property type="evidence" value="ECO:0007669"/>
    <property type="project" value="UniProtKB-KW"/>
</dbReference>
<accession>A0A1M5RE19</accession>
<name>A0A1M5RE19_9BACT</name>
<evidence type="ECO:0000313" key="6">
    <source>
        <dbReference type="Proteomes" id="UP000184212"/>
    </source>
</evidence>
<dbReference type="InterPro" id="IPR002577">
    <property type="entry name" value="HTH_HxlR"/>
</dbReference>
<dbReference type="Gene3D" id="1.10.10.10">
    <property type="entry name" value="Winged helix-like DNA-binding domain superfamily/Winged helix DNA-binding domain"/>
    <property type="match status" value="1"/>
</dbReference>
<reference evidence="5 6" key="1">
    <citation type="submission" date="2016-11" db="EMBL/GenBank/DDBJ databases">
        <authorList>
            <person name="Jaros S."/>
            <person name="Januszkiewicz K."/>
            <person name="Wedrychowicz H."/>
        </authorList>
    </citation>
    <scope>NUCLEOTIDE SEQUENCE [LARGE SCALE GENOMIC DNA]</scope>
    <source>
        <strain evidence="5 6">DSM 24574</strain>
    </source>
</reference>
<keyword evidence="3" id="KW-0804">Transcription</keyword>
<keyword evidence="1" id="KW-0805">Transcription regulation</keyword>
<dbReference type="RefSeq" id="WP_073136143.1">
    <property type="nucleotide sequence ID" value="NZ_FQWQ01000002.1"/>
</dbReference>
<gene>
    <name evidence="5" type="ORF">SAMN04488109_3346</name>
</gene>
<dbReference type="PANTHER" id="PTHR33204">
    <property type="entry name" value="TRANSCRIPTIONAL REGULATOR, MARR FAMILY"/>
    <property type="match status" value="1"/>
</dbReference>